<reference evidence="3 4" key="1">
    <citation type="submission" date="2016-11" db="EMBL/GenBank/DDBJ databases">
        <title>Study of marine rhodopsin-containing bacteria.</title>
        <authorList>
            <person name="Yoshizawa S."/>
            <person name="Kumagai Y."/>
            <person name="Kogure K."/>
        </authorList>
    </citation>
    <scope>NUCLEOTIDE SEQUENCE [LARGE SCALE GENOMIC DNA]</scope>
    <source>
        <strain evidence="3 4">SG-29</strain>
    </source>
</reference>
<dbReference type="AlphaFoldDB" id="A0A259U297"/>
<feature type="transmembrane region" description="Helical" evidence="2">
    <location>
        <begin position="93"/>
        <end position="113"/>
    </location>
</feature>
<evidence type="ECO:0000313" key="3">
    <source>
        <dbReference type="EMBL" id="OZC04102.1"/>
    </source>
</evidence>
<evidence type="ECO:0000256" key="1">
    <source>
        <dbReference type="SAM" id="MobiDB-lite"/>
    </source>
</evidence>
<organism evidence="3 4">
    <name type="scientific">Rubricoccus marinus</name>
    <dbReference type="NCBI Taxonomy" id="716817"/>
    <lineage>
        <taxon>Bacteria</taxon>
        <taxon>Pseudomonadati</taxon>
        <taxon>Rhodothermota</taxon>
        <taxon>Rhodothermia</taxon>
        <taxon>Rhodothermales</taxon>
        <taxon>Rubricoccaceae</taxon>
        <taxon>Rubricoccus</taxon>
    </lineage>
</organism>
<keyword evidence="2" id="KW-1133">Transmembrane helix</keyword>
<comment type="caution">
    <text evidence="3">The sequence shown here is derived from an EMBL/GenBank/DDBJ whole genome shotgun (WGS) entry which is preliminary data.</text>
</comment>
<gene>
    <name evidence="3" type="ORF">BSZ36_14595</name>
</gene>
<feature type="compositionally biased region" description="Basic residues" evidence="1">
    <location>
        <begin position="10"/>
        <end position="21"/>
    </location>
</feature>
<evidence type="ECO:0008006" key="5">
    <source>
        <dbReference type="Google" id="ProtNLM"/>
    </source>
</evidence>
<keyword evidence="2" id="KW-0472">Membrane</keyword>
<name>A0A259U297_9BACT</name>
<sequence length="173" mass="18608">MTMATTTAPRSKKTTARKPSSRKTSSPRKAAPSRAKQTQGARRPQAERAILQQKSRSGNLPGWDALGGRSARGKKTKASRRVRALDATPSLKLGLLLLFACVLVTAFVGHTFATQATLADVQQARAENQRLRLTNQRLRGAFDRMTGPEAVMPRAAALGLDEGIAYGPSITLD</sequence>
<keyword evidence="2" id="KW-0812">Transmembrane</keyword>
<keyword evidence="4" id="KW-1185">Reference proteome</keyword>
<dbReference type="InParanoid" id="A0A259U297"/>
<dbReference type="EMBL" id="MQWB01000001">
    <property type="protein sequence ID" value="OZC04102.1"/>
    <property type="molecule type" value="Genomic_DNA"/>
</dbReference>
<dbReference type="Proteomes" id="UP000216446">
    <property type="component" value="Unassembled WGS sequence"/>
</dbReference>
<evidence type="ECO:0000256" key="2">
    <source>
        <dbReference type="SAM" id="Phobius"/>
    </source>
</evidence>
<protein>
    <recommendedName>
        <fullName evidence="5">Cell division protein FtsL</fullName>
    </recommendedName>
</protein>
<evidence type="ECO:0000313" key="4">
    <source>
        <dbReference type="Proteomes" id="UP000216446"/>
    </source>
</evidence>
<feature type="region of interest" description="Disordered" evidence="1">
    <location>
        <begin position="1"/>
        <end position="78"/>
    </location>
</feature>
<accession>A0A259U297</accession>
<proteinExistence type="predicted"/>